<dbReference type="EMBL" id="JACOPQ010000012">
    <property type="protein sequence ID" value="MBC5738141.1"/>
    <property type="molecule type" value="Genomic_DNA"/>
</dbReference>
<feature type="domain" description="MmgE/PrpD N-terminal" evidence="2">
    <location>
        <begin position="7"/>
        <end position="246"/>
    </location>
</feature>
<dbReference type="PANTHER" id="PTHR16943">
    <property type="entry name" value="2-METHYLCITRATE DEHYDRATASE-RELATED"/>
    <property type="match status" value="1"/>
</dbReference>
<dbReference type="Gene3D" id="3.30.1330.120">
    <property type="entry name" value="2-methylcitrate dehydratase PrpD"/>
    <property type="match status" value="1"/>
</dbReference>
<dbReference type="InterPro" id="IPR042188">
    <property type="entry name" value="MmgE/PrpD_sf_2"/>
</dbReference>
<keyword evidence="5" id="KW-1185">Reference proteome</keyword>
<evidence type="ECO:0000313" key="4">
    <source>
        <dbReference type="EMBL" id="MBC5738141.1"/>
    </source>
</evidence>
<dbReference type="AlphaFoldDB" id="A0A8J6ME32"/>
<reference evidence="4" key="1">
    <citation type="submission" date="2020-08" db="EMBL/GenBank/DDBJ databases">
        <title>Genome public.</title>
        <authorList>
            <person name="Liu C."/>
            <person name="Sun Q."/>
        </authorList>
    </citation>
    <scope>NUCLEOTIDE SEQUENCE</scope>
    <source>
        <strain evidence="4">NSJ-52</strain>
    </source>
</reference>
<comment type="similarity">
    <text evidence="1">Belongs to the PrpD family.</text>
</comment>
<dbReference type="RefSeq" id="WP_155148329.1">
    <property type="nucleotide sequence ID" value="NZ_JACOPQ010000012.1"/>
</dbReference>
<dbReference type="Gene3D" id="1.10.4100.10">
    <property type="entry name" value="2-methylcitrate dehydratase PrpD"/>
    <property type="match status" value="1"/>
</dbReference>
<organism evidence="4 5">
    <name type="scientific">Lawsonibacter faecis</name>
    <dbReference type="NCBI Taxonomy" id="2763052"/>
    <lineage>
        <taxon>Bacteria</taxon>
        <taxon>Bacillati</taxon>
        <taxon>Bacillota</taxon>
        <taxon>Clostridia</taxon>
        <taxon>Eubacteriales</taxon>
        <taxon>Oscillospiraceae</taxon>
        <taxon>Lawsonibacter</taxon>
    </lineage>
</organism>
<proteinExistence type="inferred from homology"/>
<dbReference type="InterPro" id="IPR005656">
    <property type="entry name" value="MmgE_PrpD"/>
</dbReference>
<evidence type="ECO:0000259" key="2">
    <source>
        <dbReference type="Pfam" id="PF03972"/>
    </source>
</evidence>
<comment type="caution">
    <text evidence="4">The sequence shown here is derived from an EMBL/GenBank/DDBJ whole genome shotgun (WGS) entry which is preliminary data.</text>
</comment>
<feature type="domain" description="MmgE/PrpD C-terminal" evidence="3">
    <location>
        <begin position="269"/>
        <end position="440"/>
    </location>
</feature>
<dbReference type="InterPro" id="IPR045337">
    <property type="entry name" value="MmgE_PrpD_C"/>
</dbReference>
<gene>
    <name evidence="4" type="ORF">H8S62_14100</name>
</gene>
<evidence type="ECO:0000259" key="3">
    <source>
        <dbReference type="Pfam" id="PF19305"/>
    </source>
</evidence>
<dbReference type="Proteomes" id="UP000607645">
    <property type="component" value="Unassembled WGS sequence"/>
</dbReference>
<dbReference type="PANTHER" id="PTHR16943:SF8">
    <property type="entry name" value="2-METHYLCITRATE DEHYDRATASE"/>
    <property type="match status" value="1"/>
</dbReference>
<dbReference type="InterPro" id="IPR036148">
    <property type="entry name" value="MmgE/PrpD_sf"/>
</dbReference>
<protein>
    <submittedName>
        <fullName evidence="4">MmgE/PrpD family protein</fullName>
    </submittedName>
</protein>
<dbReference type="SUPFAM" id="SSF103378">
    <property type="entry name" value="2-methylcitrate dehydratase PrpD"/>
    <property type="match status" value="1"/>
</dbReference>
<evidence type="ECO:0000256" key="1">
    <source>
        <dbReference type="ARBA" id="ARBA00006174"/>
    </source>
</evidence>
<sequence length="460" mass="51475">MKKYTQILADYLADLKYENIPAEVIERAKMVTLHTVGVALGAAKAKTVREAIEVAKVMGESERGATIFGDGSKVSVTSAAFANGMMSDFLDWEDCSWTGHPCSGAVPAGLAVAEAYGKSGKDYLTSFVGGFEVYQRIAMAVQPTPERFDAGWGLYCWQIFAPTAVSGKLLNLSADKLNQLIGTAAGMCPVATEQINATNTDFYHYTYGLTAKMGVECSLIVDKGITTLRDALEEYGGYWFGVSDQCDWDWFDKELGSHYYLMDMLLKNWPANMWIQAPLDLLHRMVTANGIKADDIESIEMSPFIPNRSENWPEGYPSTVRAQFSIPFCLAMYLRGPQLGWEWAEEKYLKDPVILEMANRFKGVGRVERVSSQFDRFREGGYPTYEMKITLKDGTAYEDSIQFPKGHPQNPYTREECIENFRVATATIFTAEQCDKLVDLIMNRLEDVEDLSILGEYLKA</sequence>
<accession>A0A8J6ME32</accession>
<dbReference type="InterPro" id="IPR042183">
    <property type="entry name" value="MmgE/PrpD_sf_1"/>
</dbReference>
<dbReference type="Pfam" id="PF19305">
    <property type="entry name" value="MmgE_PrpD_C"/>
    <property type="match status" value="1"/>
</dbReference>
<dbReference type="Pfam" id="PF03972">
    <property type="entry name" value="MmgE_PrpD_N"/>
    <property type="match status" value="1"/>
</dbReference>
<dbReference type="InterPro" id="IPR045336">
    <property type="entry name" value="MmgE_PrpD_N"/>
</dbReference>
<name>A0A8J6ME32_9FIRM</name>
<evidence type="ECO:0000313" key="5">
    <source>
        <dbReference type="Proteomes" id="UP000607645"/>
    </source>
</evidence>
<dbReference type="GO" id="GO:0016829">
    <property type="term" value="F:lyase activity"/>
    <property type="evidence" value="ECO:0007669"/>
    <property type="project" value="InterPro"/>
</dbReference>